<protein>
    <submittedName>
        <fullName evidence="2">Siderophore-interacting protein</fullName>
    </submittedName>
</protein>
<comment type="caution">
    <text evidence="2">The sequence shown here is derived from an EMBL/GenBank/DDBJ whole genome shotgun (WGS) entry which is preliminary data.</text>
</comment>
<feature type="non-terminal residue" evidence="2">
    <location>
        <position position="211"/>
    </location>
</feature>
<sequence>MPTRNPRAAVTFPIVLRELTVLRVSDVTPGMRRVTLGGEQLRAFTRDGLDLPELRSEGFDDHVKFFFGVGDEPPVLPTQNVSSLDWPVDERPLAKDYTPRRFDPETGEIDFDFVRHDGGVASSWADQVSPGQTAWIAGPKMSHGHPEGADWLLVIGDETALPAIGRWLEEMPEGTRAKVLIEVGDPSHRQELPTRADADVVWLSRDGAPAG</sequence>
<gene>
    <name evidence="2" type="ORF">ACFQ08_23940</name>
</gene>
<dbReference type="InterPro" id="IPR039374">
    <property type="entry name" value="SIP_fam"/>
</dbReference>
<feature type="domain" description="FAD-binding FR-type" evidence="1">
    <location>
        <begin position="14"/>
        <end position="146"/>
    </location>
</feature>
<dbReference type="InterPro" id="IPR013113">
    <property type="entry name" value="SIP_FAD-bd"/>
</dbReference>
<keyword evidence="3" id="KW-1185">Reference proteome</keyword>
<accession>A0ABW3DY16</accession>
<dbReference type="PANTHER" id="PTHR30157:SF0">
    <property type="entry name" value="NADPH-DEPENDENT FERRIC-CHELATE REDUCTASE"/>
    <property type="match status" value="1"/>
</dbReference>
<evidence type="ECO:0000313" key="3">
    <source>
        <dbReference type="Proteomes" id="UP001597024"/>
    </source>
</evidence>
<dbReference type="Gene3D" id="3.40.50.80">
    <property type="entry name" value="Nucleotide-binding domain of ferredoxin-NADP reductase (FNR) module"/>
    <property type="match status" value="1"/>
</dbReference>
<organism evidence="2 3">
    <name type="scientific">Streptosporangium algeriense</name>
    <dbReference type="NCBI Taxonomy" id="1682748"/>
    <lineage>
        <taxon>Bacteria</taxon>
        <taxon>Bacillati</taxon>
        <taxon>Actinomycetota</taxon>
        <taxon>Actinomycetes</taxon>
        <taxon>Streptosporangiales</taxon>
        <taxon>Streptosporangiaceae</taxon>
        <taxon>Streptosporangium</taxon>
    </lineage>
</organism>
<dbReference type="EMBL" id="JBHTHX010000992">
    <property type="protein sequence ID" value="MFD0887603.1"/>
    <property type="molecule type" value="Genomic_DNA"/>
</dbReference>
<dbReference type="SUPFAM" id="SSF63380">
    <property type="entry name" value="Riboflavin synthase domain-like"/>
    <property type="match status" value="1"/>
</dbReference>
<dbReference type="CDD" id="cd06193">
    <property type="entry name" value="siderophore_interacting"/>
    <property type="match status" value="1"/>
</dbReference>
<name>A0ABW3DY16_9ACTN</name>
<dbReference type="InterPro" id="IPR007037">
    <property type="entry name" value="SIP_rossman_dom"/>
</dbReference>
<dbReference type="Pfam" id="PF04954">
    <property type="entry name" value="SIP"/>
    <property type="match status" value="1"/>
</dbReference>
<dbReference type="PROSITE" id="PS51384">
    <property type="entry name" value="FAD_FR"/>
    <property type="match status" value="1"/>
</dbReference>
<reference evidence="3" key="1">
    <citation type="journal article" date="2019" name="Int. J. Syst. Evol. Microbiol.">
        <title>The Global Catalogue of Microorganisms (GCM) 10K type strain sequencing project: providing services to taxonomists for standard genome sequencing and annotation.</title>
        <authorList>
            <consortium name="The Broad Institute Genomics Platform"/>
            <consortium name="The Broad Institute Genome Sequencing Center for Infectious Disease"/>
            <person name="Wu L."/>
            <person name="Ma J."/>
        </authorList>
    </citation>
    <scope>NUCLEOTIDE SEQUENCE [LARGE SCALE GENOMIC DNA]</scope>
    <source>
        <strain evidence="3">CCUG 62974</strain>
    </source>
</reference>
<evidence type="ECO:0000313" key="2">
    <source>
        <dbReference type="EMBL" id="MFD0887603.1"/>
    </source>
</evidence>
<dbReference type="Pfam" id="PF08021">
    <property type="entry name" value="FAD_binding_9"/>
    <property type="match status" value="1"/>
</dbReference>
<dbReference type="InterPro" id="IPR017938">
    <property type="entry name" value="Riboflavin_synthase-like_b-brl"/>
</dbReference>
<dbReference type="Gene3D" id="2.40.30.10">
    <property type="entry name" value="Translation factors"/>
    <property type="match status" value="1"/>
</dbReference>
<dbReference type="InterPro" id="IPR039261">
    <property type="entry name" value="FNR_nucleotide-bd"/>
</dbReference>
<dbReference type="InterPro" id="IPR017927">
    <property type="entry name" value="FAD-bd_FR_type"/>
</dbReference>
<dbReference type="PANTHER" id="PTHR30157">
    <property type="entry name" value="FERRIC REDUCTASE, NADPH-DEPENDENT"/>
    <property type="match status" value="1"/>
</dbReference>
<evidence type="ECO:0000259" key="1">
    <source>
        <dbReference type="PROSITE" id="PS51384"/>
    </source>
</evidence>
<dbReference type="Proteomes" id="UP001597024">
    <property type="component" value="Unassembled WGS sequence"/>
</dbReference>
<proteinExistence type="predicted"/>